<accession>A0A8H5J7B6</accession>
<dbReference type="GO" id="GO:0016491">
    <property type="term" value="F:oxidoreductase activity"/>
    <property type="evidence" value="ECO:0007669"/>
    <property type="project" value="UniProtKB-KW"/>
</dbReference>
<keyword evidence="5" id="KW-0560">Oxidoreductase</keyword>
<dbReference type="CDD" id="cd02140">
    <property type="entry name" value="Frm2-like"/>
    <property type="match status" value="1"/>
</dbReference>
<keyword evidence="9" id="KW-1185">Reference proteome</keyword>
<sequence length="216" mass="24069">MPSEMPSKIVSITADQWLEAAAYRRSVYGLAGTSMVSDERVQEIVSKVILFAPSSYNTQPVRISLAFGQKHKELWSVILKEAEPILKSISPDLWQKLGPMFQSHKAAYGSVLFWEHGQTNKDAAAMHKATGHMFGEWSDHVQGIHQILIWTTLELEGVGANLQHMNSIPAIEAAIKKFAGVPEDYKLKGHLNYGDEQAAHPEKPQKLPIEETLTIL</sequence>
<dbReference type="GO" id="GO:0034599">
    <property type="term" value="P:cellular response to oxidative stress"/>
    <property type="evidence" value="ECO:0007669"/>
    <property type="project" value="InterPro"/>
</dbReference>
<evidence type="ECO:0000256" key="4">
    <source>
        <dbReference type="ARBA" id="ARBA00022490"/>
    </source>
</evidence>
<dbReference type="AlphaFoldDB" id="A0A8H5J7B6"/>
<dbReference type="EMBL" id="JAAOAM010000088">
    <property type="protein sequence ID" value="KAF5549506.1"/>
    <property type="molecule type" value="Genomic_DNA"/>
</dbReference>
<dbReference type="FunFam" id="3.40.109.10:FF:000001">
    <property type="entry name" value="Nitroreductase family"/>
    <property type="match status" value="1"/>
</dbReference>
<keyword evidence="6" id="KW-0539">Nucleus</keyword>
<dbReference type="GO" id="GO:0005634">
    <property type="term" value="C:nucleus"/>
    <property type="evidence" value="ECO:0007669"/>
    <property type="project" value="UniProtKB-SubCell"/>
</dbReference>
<comment type="subcellular location">
    <subcellularLocation>
        <location evidence="2">Cytoplasm</location>
    </subcellularLocation>
    <subcellularLocation>
        <location evidence="1">Nucleus</location>
    </subcellularLocation>
</comment>
<comment type="similarity">
    <text evidence="3">Belongs to the nitroreductase family.</text>
</comment>
<dbReference type="PANTHER" id="PTHR43035:SF4">
    <property type="entry name" value="NITROREDUCTASE FAMILY PROTEIN (AFU_ORTHOLOGUE AFUA_3G03530)"/>
    <property type="match status" value="1"/>
</dbReference>
<gene>
    <name evidence="8" type="ORF">FMEXI_4206</name>
</gene>
<evidence type="ECO:0000256" key="2">
    <source>
        <dbReference type="ARBA" id="ARBA00004496"/>
    </source>
</evidence>
<evidence type="ECO:0000313" key="9">
    <source>
        <dbReference type="Proteomes" id="UP000522262"/>
    </source>
</evidence>
<evidence type="ECO:0000313" key="8">
    <source>
        <dbReference type="EMBL" id="KAF5549506.1"/>
    </source>
</evidence>
<dbReference type="InterPro" id="IPR000415">
    <property type="entry name" value="Nitroreductase-like"/>
</dbReference>
<dbReference type="GO" id="GO:0005737">
    <property type="term" value="C:cytoplasm"/>
    <property type="evidence" value="ECO:0007669"/>
    <property type="project" value="UniProtKB-SubCell"/>
</dbReference>
<proteinExistence type="inferred from homology"/>
<keyword evidence="4" id="KW-0963">Cytoplasm</keyword>
<comment type="caution">
    <text evidence="8">The sequence shown here is derived from an EMBL/GenBank/DDBJ whole genome shotgun (WGS) entry which is preliminary data.</text>
</comment>
<dbReference type="Gene3D" id="3.40.109.10">
    <property type="entry name" value="NADH Oxidase"/>
    <property type="match status" value="1"/>
</dbReference>
<protein>
    <submittedName>
        <fullName evidence="8">Nitroreductase family</fullName>
    </submittedName>
</protein>
<dbReference type="Proteomes" id="UP000522262">
    <property type="component" value="Unassembled WGS sequence"/>
</dbReference>
<name>A0A8H5J7B6_9HYPO</name>
<evidence type="ECO:0000259" key="7">
    <source>
        <dbReference type="Pfam" id="PF00881"/>
    </source>
</evidence>
<evidence type="ECO:0000256" key="5">
    <source>
        <dbReference type="ARBA" id="ARBA00023002"/>
    </source>
</evidence>
<dbReference type="Pfam" id="PF00881">
    <property type="entry name" value="Nitroreductase"/>
    <property type="match status" value="1"/>
</dbReference>
<dbReference type="PANTHER" id="PTHR43035">
    <property type="entry name" value="FATTY ACID REPRESSION MUTANT PROTEIN 2-RELATED"/>
    <property type="match status" value="1"/>
</dbReference>
<evidence type="ECO:0000256" key="6">
    <source>
        <dbReference type="ARBA" id="ARBA00023242"/>
    </source>
</evidence>
<organism evidence="8 9">
    <name type="scientific">Fusarium mexicanum</name>
    <dbReference type="NCBI Taxonomy" id="751941"/>
    <lineage>
        <taxon>Eukaryota</taxon>
        <taxon>Fungi</taxon>
        <taxon>Dikarya</taxon>
        <taxon>Ascomycota</taxon>
        <taxon>Pezizomycotina</taxon>
        <taxon>Sordariomycetes</taxon>
        <taxon>Hypocreomycetidae</taxon>
        <taxon>Hypocreales</taxon>
        <taxon>Nectriaceae</taxon>
        <taxon>Fusarium</taxon>
        <taxon>Fusarium fujikuroi species complex</taxon>
    </lineage>
</organism>
<dbReference type="InterPro" id="IPR033877">
    <property type="entry name" value="Frm2/Hbn1"/>
</dbReference>
<evidence type="ECO:0000256" key="1">
    <source>
        <dbReference type="ARBA" id="ARBA00004123"/>
    </source>
</evidence>
<dbReference type="InterPro" id="IPR029479">
    <property type="entry name" value="Nitroreductase"/>
</dbReference>
<reference evidence="8 9" key="1">
    <citation type="submission" date="2020-05" db="EMBL/GenBank/DDBJ databases">
        <title>Identification and distribution of gene clusters putatively required for synthesis of sphingolipid metabolism inhibitors in phylogenetically diverse species of the filamentous fungus Fusarium.</title>
        <authorList>
            <person name="Kim H.-S."/>
            <person name="Busman M."/>
            <person name="Brown D.W."/>
            <person name="Divon H."/>
            <person name="Uhlig S."/>
            <person name="Proctor R.H."/>
        </authorList>
    </citation>
    <scope>NUCLEOTIDE SEQUENCE [LARGE SCALE GENOMIC DNA]</scope>
    <source>
        <strain evidence="8 9">NRRL 53147</strain>
    </source>
</reference>
<dbReference type="SUPFAM" id="SSF55469">
    <property type="entry name" value="FMN-dependent nitroreductase-like"/>
    <property type="match status" value="1"/>
</dbReference>
<feature type="domain" description="Nitroreductase" evidence="7">
    <location>
        <begin position="22"/>
        <end position="194"/>
    </location>
</feature>
<evidence type="ECO:0000256" key="3">
    <source>
        <dbReference type="ARBA" id="ARBA00007118"/>
    </source>
</evidence>